<gene>
    <name evidence="1" type="ORF">L0U89_07245</name>
</gene>
<dbReference type="EMBL" id="JAKEVZ010000004">
    <property type="protein sequence ID" value="MCF1750863.1"/>
    <property type="molecule type" value="Genomic_DNA"/>
</dbReference>
<reference evidence="1 2" key="1">
    <citation type="submission" date="2022-01" db="EMBL/GenBank/DDBJ databases">
        <title>Mariniradius saccharolyticus sp. nov., isolated from sediment of a river.</title>
        <authorList>
            <person name="Liu H."/>
        </authorList>
    </citation>
    <scope>NUCLEOTIDE SEQUENCE [LARGE SCALE GENOMIC DNA]</scope>
    <source>
        <strain evidence="1 2">RY-2</strain>
    </source>
</reference>
<proteinExistence type="predicted"/>
<comment type="caution">
    <text evidence="1">The sequence shown here is derived from an EMBL/GenBank/DDBJ whole genome shotgun (WGS) entry which is preliminary data.</text>
</comment>
<evidence type="ECO:0000313" key="1">
    <source>
        <dbReference type="EMBL" id="MCF1750863.1"/>
    </source>
</evidence>
<dbReference type="RefSeq" id="WP_008625132.1">
    <property type="nucleotide sequence ID" value="NZ_JAKEVZ010000004.1"/>
</dbReference>
<name>A0ABS9BVB8_9BACT</name>
<protein>
    <submittedName>
        <fullName evidence="1">Uncharacterized protein</fullName>
    </submittedName>
</protein>
<accession>A0ABS9BVB8</accession>
<organism evidence="1 2">
    <name type="scientific">Mariniradius sediminis</name>
    <dbReference type="NCBI Taxonomy" id="2909237"/>
    <lineage>
        <taxon>Bacteria</taxon>
        <taxon>Pseudomonadati</taxon>
        <taxon>Bacteroidota</taxon>
        <taxon>Cytophagia</taxon>
        <taxon>Cytophagales</taxon>
        <taxon>Cyclobacteriaceae</taxon>
        <taxon>Mariniradius</taxon>
    </lineage>
</organism>
<sequence>MKTIEKIEKENISNLKFSKKEVLQDEMARRKRAFDLMRAQALGNLLRSKVTITFEDATEKIYQVSTTVWATGSEFVALKCNTYIPVNSILEVD</sequence>
<keyword evidence="2" id="KW-1185">Reference proteome</keyword>
<evidence type="ECO:0000313" key="2">
    <source>
        <dbReference type="Proteomes" id="UP001201449"/>
    </source>
</evidence>
<dbReference type="Proteomes" id="UP001201449">
    <property type="component" value="Unassembled WGS sequence"/>
</dbReference>